<evidence type="ECO:0000313" key="3">
    <source>
        <dbReference type="EMBL" id="KAF4632716.1"/>
    </source>
</evidence>
<accession>A0A8H4RNX2</accession>
<gene>
    <name evidence="3" type="ORF">G7Y89_g5411</name>
</gene>
<evidence type="ECO:0000256" key="2">
    <source>
        <dbReference type="SAM" id="SignalP"/>
    </source>
</evidence>
<comment type="caution">
    <text evidence="3">The sequence shown here is derived from an EMBL/GenBank/DDBJ whole genome shotgun (WGS) entry which is preliminary data.</text>
</comment>
<keyword evidence="1" id="KW-0812">Transmembrane</keyword>
<evidence type="ECO:0000256" key="1">
    <source>
        <dbReference type="SAM" id="Phobius"/>
    </source>
</evidence>
<dbReference type="EMBL" id="JAAMPI010000323">
    <property type="protein sequence ID" value="KAF4632716.1"/>
    <property type="molecule type" value="Genomic_DNA"/>
</dbReference>
<organism evidence="3 4">
    <name type="scientific">Cudoniella acicularis</name>
    <dbReference type="NCBI Taxonomy" id="354080"/>
    <lineage>
        <taxon>Eukaryota</taxon>
        <taxon>Fungi</taxon>
        <taxon>Dikarya</taxon>
        <taxon>Ascomycota</taxon>
        <taxon>Pezizomycotina</taxon>
        <taxon>Leotiomycetes</taxon>
        <taxon>Helotiales</taxon>
        <taxon>Tricladiaceae</taxon>
        <taxon>Cudoniella</taxon>
    </lineage>
</organism>
<feature type="transmembrane region" description="Helical" evidence="1">
    <location>
        <begin position="183"/>
        <end position="206"/>
    </location>
</feature>
<evidence type="ECO:0000313" key="4">
    <source>
        <dbReference type="Proteomes" id="UP000566819"/>
    </source>
</evidence>
<keyword evidence="1" id="KW-0472">Membrane</keyword>
<proteinExistence type="predicted"/>
<feature type="transmembrane region" description="Helical" evidence="1">
    <location>
        <begin position="249"/>
        <end position="275"/>
    </location>
</feature>
<feature type="transmembrane region" description="Helical" evidence="1">
    <location>
        <begin position="52"/>
        <end position="72"/>
    </location>
</feature>
<feature type="transmembrane region" description="Helical" evidence="1">
    <location>
        <begin position="218"/>
        <end position="242"/>
    </location>
</feature>
<protein>
    <submittedName>
        <fullName evidence="3">Uncharacterized protein</fullName>
    </submittedName>
</protein>
<reference evidence="3 4" key="1">
    <citation type="submission" date="2020-03" db="EMBL/GenBank/DDBJ databases">
        <title>Draft Genome Sequence of Cudoniella acicularis.</title>
        <authorList>
            <person name="Buettner E."/>
            <person name="Kellner H."/>
        </authorList>
    </citation>
    <scope>NUCLEOTIDE SEQUENCE [LARGE SCALE GENOMIC DNA]</scope>
    <source>
        <strain evidence="3 4">DSM 108380</strain>
    </source>
</reference>
<name>A0A8H4RNX2_9HELO</name>
<feature type="signal peptide" evidence="2">
    <location>
        <begin position="1"/>
        <end position="23"/>
    </location>
</feature>
<sequence length="313" mass="34007">MSNFLRSPFLLLLILLCPHNAFASPSLSPASWVKPPVNGTLTMKEEIQCYSLPYGGIGFASHVLSYYAVAMLSNSRSPLTFQKNKHPTVDKILAGVGLLVTTIVSVLTIIRCHSRWQFIAMAVWKLDLSITLGCLTFHAAALVGENEHASLLAPSTTYASLSSTENLNEAKAEGEKTKKPSRVLWWTILYIPGVIAGLTGLLSLVAQEITTNHQVLDITIAFGTIIATLAVIMLFVVVFLFGSETKKEVFLVIGTTGFMVFTTTFSAMAVLGAFYSDWILGAIAENLAGVPSSDNAPLYWSYFLAKRLPGFSF</sequence>
<keyword evidence="2" id="KW-0732">Signal</keyword>
<keyword evidence="1" id="KW-1133">Transmembrane helix</keyword>
<dbReference type="Proteomes" id="UP000566819">
    <property type="component" value="Unassembled WGS sequence"/>
</dbReference>
<feature type="chain" id="PRO_5034338522" evidence="2">
    <location>
        <begin position="24"/>
        <end position="313"/>
    </location>
</feature>
<keyword evidence="4" id="KW-1185">Reference proteome</keyword>
<feature type="transmembrane region" description="Helical" evidence="1">
    <location>
        <begin position="92"/>
        <end position="110"/>
    </location>
</feature>
<dbReference type="AlphaFoldDB" id="A0A8H4RNX2"/>
<dbReference type="OrthoDB" id="2396694at2759"/>